<feature type="compositionally biased region" description="Pro residues" evidence="1">
    <location>
        <begin position="210"/>
        <end position="225"/>
    </location>
</feature>
<feature type="region of interest" description="Disordered" evidence="1">
    <location>
        <begin position="502"/>
        <end position="529"/>
    </location>
</feature>
<feature type="compositionally biased region" description="Polar residues" evidence="1">
    <location>
        <begin position="17"/>
        <end position="26"/>
    </location>
</feature>
<accession>A0A9P5TBR5</accession>
<dbReference type="EMBL" id="WHVB01000004">
    <property type="protein sequence ID" value="KAF8484023.1"/>
    <property type="molecule type" value="Genomic_DNA"/>
</dbReference>
<dbReference type="Proteomes" id="UP000759537">
    <property type="component" value="Unassembled WGS sequence"/>
</dbReference>
<evidence type="ECO:0000256" key="1">
    <source>
        <dbReference type="SAM" id="MobiDB-lite"/>
    </source>
</evidence>
<feature type="region of interest" description="Disordered" evidence="1">
    <location>
        <begin position="1"/>
        <end position="53"/>
    </location>
</feature>
<feature type="compositionally biased region" description="Polar residues" evidence="1">
    <location>
        <begin position="173"/>
        <end position="205"/>
    </location>
</feature>
<reference evidence="2" key="1">
    <citation type="submission" date="2019-10" db="EMBL/GenBank/DDBJ databases">
        <authorList>
            <consortium name="DOE Joint Genome Institute"/>
            <person name="Kuo A."/>
            <person name="Miyauchi S."/>
            <person name="Kiss E."/>
            <person name="Drula E."/>
            <person name="Kohler A."/>
            <person name="Sanchez-Garcia M."/>
            <person name="Andreopoulos B."/>
            <person name="Barry K.W."/>
            <person name="Bonito G."/>
            <person name="Buee M."/>
            <person name="Carver A."/>
            <person name="Chen C."/>
            <person name="Cichocki N."/>
            <person name="Clum A."/>
            <person name="Culley D."/>
            <person name="Crous P.W."/>
            <person name="Fauchery L."/>
            <person name="Girlanda M."/>
            <person name="Hayes R."/>
            <person name="Keri Z."/>
            <person name="LaButti K."/>
            <person name="Lipzen A."/>
            <person name="Lombard V."/>
            <person name="Magnuson J."/>
            <person name="Maillard F."/>
            <person name="Morin E."/>
            <person name="Murat C."/>
            <person name="Nolan M."/>
            <person name="Ohm R."/>
            <person name="Pangilinan J."/>
            <person name="Pereira M."/>
            <person name="Perotto S."/>
            <person name="Peter M."/>
            <person name="Riley R."/>
            <person name="Sitrit Y."/>
            <person name="Stielow B."/>
            <person name="Szollosi G."/>
            <person name="Zifcakova L."/>
            <person name="Stursova M."/>
            <person name="Spatafora J.W."/>
            <person name="Tedersoo L."/>
            <person name="Vaario L.-M."/>
            <person name="Yamada A."/>
            <person name="Yan M."/>
            <person name="Wang P."/>
            <person name="Xu J."/>
            <person name="Bruns T."/>
            <person name="Baldrian P."/>
            <person name="Vilgalys R."/>
            <person name="Henrissat B."/>
            <person name="Grigoriev I.V."/>
            <person name="Hibbett D."/>
            <person name="Nagy L.G."/>
            <person name="Martin F.M."/>
        </authorList>
    </citation>
    <scope>NUCLEOTIDE SEQUENCE</scope>
    <source>
        <strain evidence="2">Prilba</strain>
    </source>
</reference>
<reference evidence="2" key="2">
    <citation type="journal article" date="2020" name="Nat. Commun.">
        <title>Large-scale genome sequencing of mycorrhizal fungi provides insights into the early evolution of symbiotic traits.</title>
        <authorList>
            <person name="Miyauchi S."/>
            <person name="Kiss E."/>
            <person name="Kuo A."/>
            <person name="Drula E."/>
            <person name="Kohler A."/>
            <person name="Sanchez-Garcia M."/>
            <person name="Morin E."/>
            <person name="Andreopoulos B."/>
            <person name="Barry K.W."/>
            <person name="Bonito G."/>
            <person name="Buee M."/>
            <person name="Carver A."/>
            <person name="Chen C."/>
            <person name="Cichocki N."/>
            <person name="Clum A."/>
            <person name="Culley D."/>
            <person name="Crous P.W."/>
            <person name="Fauchery L."/>
            <person name="Girlanda M."/>
            <person name="Hayes R.D."/>
            <person name="Keri Z."/>
            <person name="LaButti K."/>
            <person name="Lipzen A."/>
            <person name="Lombard V."/>
            <person name="Magnuson J."/>
            <person name="Maillard F."/>
            <person name="Murat C."/>
            <person name="Nolan M."/>
            <person name="Ohm R.A."/>
            <person name="Pangilinan J."/>
            <person name="Pereira M.F."/>
            <person name="Perotto S."/>
            <person name="Peter M."/>
            <person name="Pfister S."/>
            <person name="Riley R."/>
            <person name="Sitrit Y."/>
            <person name="Stielow J.B."/>
            <person name="Szollosi G."/>
            <person name="Zifcakova L."/>
            <person name="Stursova M."/>
            <person name="Spatafora J.W."/>
            <person name="Tedersoo L."/>
            <person name="Vaario L.M."/>
            <person name="Yamada A."/>
            <person name="Yan M."/>
            <person name="Wang P."/>
            <person name="Xu J."/>
            <person name="Bruns T."/>
            <person name="Baldrian P."/>
            <person name="Vilgalys R."/>
            <person name="Dunand C."/>
            <person name="Henrissat B."/>
            <person name="Grigoriev I.V."/>
            <person name="Hibbett D."/>
            <person name="Nagy L.G."/>
            <person name="Martin F.M."/>
        </authorList>
    </citation>
    <scope>NUCLEOTIDE SEQUENCE</scope>
    <source>
        <strain evidence="2">Prilba</strain>
    </source>
</reference>
<name>A0A9P5TBR5_9AGAM</name>
<evidence type="ECO:0000313" key="3">
    <source>
        <dbReference type="Proteomes" id="UP000759537"/>
    </source>
</evidence>
<feature type="region of interest" description="Disordered" evidence="1">
    <location>
        <begin position="171"/>
        <end position="250"/>
    </location>
</feature>
<dbReference type="AlphaFoldDB" id="A0A9P5TBR5"/>
<proteinExistence type="predicted"/>
<dbReference type="OrthoDB" id="3258984at2759"/>
<gene>
    <name evidence="2" type="ORF">DFH94DRAFT_726060</name>
</gene>
<feature type="compositionally biased region" description="Polar residues" evidence="1">
    <location>
        <begin position="302"/>
        <end position="315"/>
    </location>
</feature>
<comment type="caution">
    <text evidence="2">The sequence shown here is derived from an EMBL/GenBank/DDBJ whole genome shotgun (WGS) entry which is preliminary data.</text>
</comment>
<organism evidence="2 3">
    <name type="scientific">Russula ochroleuca</name>
    <dbReference type="NCBI Taxonomy" id="152965"/>
    <lineage>
        <taxon>Eukaryota</taxon>
        <taxon>Fungi</taxon>
        <taxon>Dikarya</taxon>
        <taxon>Basidiomycota</taxon>
        <taxon>Agaricomycotina</taxon>
        <taxon>Agaricomycetes</taxon>
        <taxon>Russulales</taxon>
        <taxon>Russulaceae</taxon>
        <taxon>Russula</taxon>
    </lineage>
</organism>
<keyword evidence="3" id="KW-1185">Reference proteome</keyword>
<sequence length="808" mass="87586">MNHGHRNQTLLRPLSIDFSSTPQFDTRSAPLSGDSGSAISQVGRPSGTSVRMRDSAGTSMALNIDIHPVYRTPLISGQAITAQGDVLEVHPCGCNNPIASRHNLPMTGSPEPSRGKSLFPDPHDSYPTPNSRIYQMPGSAGIRTPLVLVRTHLPTPPHATELLQELEIPAATPGTNANLGSPLTPTPESVRRTTQSSSTGVTYHTTPEEPSVPPIAPNSCPPPHADPSSSQAPKLGRMPTQSTFDPHLEMPAVLSPSSMSLFSGISEPSAIGPPLSLPSPSSDVALEYCPCAVLPFSRPVTNVQQNRTPTESNINRPSSRSAGSQAGGGPSVAEVTLPGQPEDIVHPANDDTVGTHEAPVTTGITTDQPLDRDPINPPEIKTGSTSDLYNDHVSVRLQIPTAMIGLDGEELRYDLTAQSGPGPSSMRGRFRELLSPSSTKRAPRQGKIKGTWIANKKQDHVALKLDLTLIKLGPSLASPGPMSPETPSRLGAIARPSARLWPRAPESESSEVDNSSCSQSLASLGSCPSTAPTLSDLPLTPIPELLRTPTKHNTPFIADAATMPEPPFSHTRAYPNDKQRRNLVSRLPAPLDHGPIVAQLVQCENDVGTIQTALCRLANEWQTMEMMPDGVALRDVEDDCTALYHTLVDLTPIIMLAWPPGRQPSLATEGGQPPTREQQLHLEHMGETEHKWYLKQHEFTTSLQRNLSRFTLLAQRVVEDPDAAYRGNVLERISQFTEKFEDLALRLKLAHHIRVEQKCRARVRHAARRAVTSPEQVSAYEYHKANLAKVRQDIEEIASGAVRRQSWR</sequence>
<feature type="region of interest" description="Disordered" evidence="1">
    <location>
        <begin position="302"/>
        <end position="344"/>
    </location>
</feature>
<feature type="compositionally biased region" description="Low complexity" evidence="1">
    <location>
        <begin position="512"/>
        <end position="527"/>
    </location>
</feature>
<evidence type="ECO:0000313" key="2">
    <source>
        <dbReference type="EMBL" id="KAF8484023.1"/>
    </source>
</evidence>
<protein>
    <submittedName>
        <fullName evidence="2">Uncharacterized protein</fullName>
    </submittedName>
</protein>